<dbReference type="Proteomes" id="UP000036867">
    <property type="component" value="Unassembled WGS sequence"/>
</dbReference>
<gene>
    <name evidence="1" type="ORF">AMD00_14870</name>
</gene>
<reference evidence="2" key="1">
    <citation type="submission" date="2015-08" db="EMBL/GenBank/DDBJ databases">
        <title>Fjat-10028 dsm 16317.</title>
        <authorList>
            <person name="Liu B."/>
            <person name="Wang J."/>
            <person name="Zhu Y."/>
            <person name="Liu G."/>
            <person name="Chen Q."/>
            <person name="Chen Z."/>
            <person name="Lan J."/>
            <person name="Che J."/>
            <person name="Ge C."/>
            <person name="Shi H."/>
            <person name="Pan Z."/>
            <person name="Liu X."/>
        </authorList>
    </citation>
    <scope>NUCLEOTIDE SEQUENCE [LARGE SCALE GENOMIC DNA]</scope>
    <source>
        <strain evidence="2">DSM 16317</strain>
    </source>
</reference>
<sequence>MVKKWNKKSEAGTKQLTSTMKSLENFTISKIFEALFFSLLRSRCSPLRRTLSAGTAPAFSLASLSPGAFARAVPVGVAAFAPNNK</sequence>
<evidence type="ECO:0000313" key="2">
    <source>
        <dbReference type="Proteomes" id="UP000036867"/>
    </source>
</evidence>
<organism evidence="1 2">
    <name type="scientific">Viridibacillus arvi</name>
    <dbReference type="NCBI Taxonomy" id="263475"/>
    <lineage>
        <taxon>Bacteria</taxon>
        <taxon>Bacillati</taxon>
        <taxon>Bacillota</taxon>
        <taxon>Bacilli</taxon>
        <taxon>Bacillales</taxon>
        <taxon>Caryophanaceae</taxon>
        <taxon>Viridibacillus</taxon>
    </lineage>
</organism>
<comment type="caution">
    <text evidence="1">The sequence shown here is derived from an EMBL/GenBank/DDBJ whole genome shotgun (WGS) entry which is preliminary data.</text>
</comment>
<dbReference type="EMBL" id="LILB01000005">
    <property type="protein sequence ID" value="KOO49618.1"/>
    <property type="molecule type" value="Genomic_DNA"/>
</dbReference>
<dbReference type="AlphaFoldDB" id="A0A0M0LFY5"/>
<protein>
    <submittedName>
        <fullName evidence="1">Uncharacterized protein</fullName>
    </submittedName>
</protein>
<accession>A0A0M0LFY5</accession>
<proteinExistence type="predicted"/>
<evidence type="ECO:0000313" key="1">
    <source>
        <dbReference type="EMBL" id="KOO49618.1"/>
    </source>
</evidence>
<keyword evidence="2" id="KW-1185">Reference proteome</keyword>
<name>A0A0M0LFY5_9BACL</name>